<evidence type="ECO:0000313" key="1">
    <source>
        <dbReference type="EMBL" id="ADO67061.1"/>
    </source>
</evidence>
<dbReference type="EMBL" id="GU244497">
    <property type="protein sequence ID" value="ADO67061.1"/>
    <property type="molecule type" value="Genomic_DNA"/>
</dbReference>
<name>E3T4E8_CROVB</name>
<proteinExistence type="predicted"/>
<keyword evidence="2" id="KW-1185">Reference proteome</keyword>
<accession>E3T4E8</accession>
<dbReference type="RefSeq" id="YP_003969660.1">
    <property type="nucleotide sequence ID" value="NC_014637.1"/>
</dbReference>
<organism evidence="1 2">
    <name type="scientific">Cafeteria roenbergensis virus (strain BV-PW1)</name>
    <name type="common">CroV</name>
    <dbReference type="NCBI Taxonomy" id="693272"/>
    <lineage>
        <taxon>Viruses</taxon>
        <taxon>Varidnaviria</taxon>
        <taxon>Bamfordvirae</taxon>
        <taxon>Nucleocytoviricota</taxon>
        <taxon>Megaviricetes</taxon>
        <taxon>Imitervirales</taxon>
        <taxon>Mimiviridae</taxon>
        <taxon>Aliimimivirinae</taxon>
        <taxon>Rheavirus</taxon>
        <taxon>Rheavirus sinusmexicani</taxon>
    </lineage>
</organism>
<evidence type="ECO:0000313" key="2">
    <source>
        <dbReference type="Proteomes" id="UP000029781"/>
    </source>
</evidence>
<organismHost>
    <name type="scientific">Cafeteria roenbergensis</name>
    <name type="common">Marine flagellate</name>
    <dbReference type="NCBI Taxonomy" id="33653"/>
</organismHost>
<dbReference type="GeneID" id="9887430"/>
<reference evidence="1 2" key="1">
    <citation type="journal article" date="2010" name="Proc. Natl. Acad. Sci. U.S.A.">
        <title>Giant virus with a remarkable complement of genes infects marine zooplankton.</title>
        <authorList>
            <person name="Fischer M.G."/>
            <person name="Allen M.J."/>
            <person name="Wilson W.H."/>
            <person name="Suttle C.A."/>
        </authorList>
    </citation>
    <scope>NUCLEOTIDE SEQUENCE [LARGE SCALE GENOMIC DNA]</scope>
    <source>
        <strain evidence="1 2">BV-PW1</strain>
    </source>
</reference>
<gene>
    <name evidence="1" type="ORF">crov028</name>
</gene>
<dbReference type="KEGG" id="vg:9887430"/>
<sequence length="77" mass="9288">MEEYIINNTILTFNDTFNKPLDKYYKMLSNPEIYTIEFGENFNQEIDHLIPSNIKVIKFGWWSKFNKDVNFLTESIE</sequence>
<dbReference type="InterPro" id="IPR008615">
    <property type="entry name" value="FNIP"/>
</dbReference>
<dbReference type="Proteomes" id="UP000029781">
    <property type="component" value="Segment"/>
</dbReference>
<dbReference type="Pfam" id="PF05725">
    <property type="entry name" value="FNIP"/>
    <property type="match status" value="1"/>
</dbReference>
<protein>
    <submittedName>
        <fullName evidence="1">Uncharacterized protein</fullName>
    </submittedName>
</protein>